<keyword evidence="1" id="KW-1133">Transmembrane helix</keyword>
<name>A0A8D9PDW0_9CAUD</name>
<keyword evidence="1" id="KW-0472">Membrane</keyword>
<protein>
    <submittedName>
        <fullName evidence="2">Uncharacterized protein</fullName>
    </submittedName>
</protein>
<reference evidence="2" key="1">
    <citation type="journal article" date="2021" name="Proc. Natl. Acad. Sci. U.S.A.">
        <title>A Catalog of Tens of Thousands of Viruses from Human Metagenomes Reveals Hidden Associations with Chronic Diseases.</title>
        <authorList>
            <person name="Tisza M.J."/>
            <person name="Buck C.B."/>
        </authorList>
    </citation>
    <scope>NUCLEOTIDE SEQUENCE</scope>
    <source>
        <strain evidence="2">Ct5O42</strain>
    </source>
</reference>
<sequence>MYFYEINSRYSHHCAFYINLFVFAGLLLRQG</sequence>
<accession>A0A8D9PDW0</accession>
<evidence type="ECO:0000256" key="1">
    <source>
        <dbReference type="SAM" id="Phobius"/>
    </source>
</evidence>
<keyword evidence="1" id="KW-0812">Transmembrane</keyword>
<proteinExistence type="predicted"/>
<evidence type="ECO:0000313" key="2">
    <source>
        <dbReference type="EMBL" id="DAD55372.1"/>
    </source>
</evidence>
<dbReference type="EMBL" id="BK014723">
    <property type="protein sequence ID" value="DAD55372.1"/>
    <property type="molecule type" value="Genomic_DNA"/>
</dbReference>
<organism evidence="2">
    <name type="scientific">Podoviridae sp. ct5O42</name>
    <dbReference type="NCBI Taxonomy" id="2826084"/>
    <lineage>
        <taxon>Viruses</taxon>
        <taxon>Duplodnaviria</taxon>
        <taxon>Heunggongvirae</taxon>
        <taxon>Uroviricota</taxon>
        <taxon>Caudoviricetes</taxon>
    </lineage>
</organism>
<feature type="transmembrane region" description="Helical" evidence="1">
    <location>
        <begin position="12"/>
        <end position="28"/>
    </location>
</feature>